<protein>
    <submittedName>
        <fullName evidence="1">6259_t:CDS:1</fullName>
    </submittedName>
</protein>
<accession>A0ACA9KGN1</accession>
<reference evidence="1" key="1">
    <citation type="submission" date="2021-06" db="EMBL/GenBank/DDBJ databases">
        <authorList>
            <person name="Kallberg Y."/>
            <person name="Tangrot J."/>
            <person name="Rosling A."/>
        </authorList>
    </citation>
    <scope>NUCLEOTIDE SEQUENCE</scope>
    <source>
        <strain evidence="1">28 12/20/2015</strain>
    </source>
</reference>
<proteinExistence type="predicted"/>
<dbReference type="Proteomes" id="UP000789366">
    <property type="component" value="Unassembled WGS sequence"/>
</dbReference>
<keyword evidence="2" id="KW-1185">Reference proteome</keyword>
<evidence type="ECO:0000313" key="1">
    <source>
        <dbReference type="EMBL" id="CAG8472121.1"/>
    </source>
</evidence>
<evidence type="ECO:0000313" key="2">
    <source>
        <dbReference type="Proteomes" id="UP000789366"/>
    </source>
</evidence>
<gene>
    <name evidence="1" type="ORF">SPELUC_LOCUS1744</name>
</gene>
<sequence>MMQTLEHFGIECRISQVIWRTAYSFFNIPNLETPKTLDVVVTADIVGDPKIQLNEQI</sequence>
<comment type="caution">
    <text evidence="1">The sequence shown here is derived from an EMBL/GenBank/DDBJ whole genome shotgun (WGS) entry which is preliminary data.</text>
</comment>
<dbReference type="EMBL" id="CAJVPW010000996">
    <property type="protein sequence ID" value="CAG8472121.1"/>
    <property type="molecule type" value="Genomic_DNA"/>
</dbReference>
<name>A0ACA9KGN1_9GLOM</name>
<organism evidence="1 2">
    <name type="scientific">Cetraspora pellucida</name>
    <dbReference type="NCBI Taxonomy" id="1433469"/>
    <lineage>
        <taxon>Eukaryota</taxon>
        <taxon>Fungi</taxon>
        <taxon>Fungi incertae sedis</taxon>
        <taxon>Mucoromycota</taxon>
        <taxon>Glomeromycotina</taxon>
        <taxon>Glomeromycetes</taxon>
        <taxon>Diversisporales</taxon>
        <taxon>Gigasporaceae</taxon>
        <taxon>Cetraspora</taxon>
    </lineage>
</organism>